<dbReference type="InterPro" id="IPR050129">
    <property type="entry name" value="Zn_alcohol_dh"/>
</dbReference>
<dbReference type="EMBL" id="UINC01001616">
    <property type="protein sequence ID" value="SUZ85004.1"/>
    <property type="molecule type" value="Genomic_DNA"/>
</dbReference>
<evidence type="ECO:0000259" key="6">
    <source>
        <dbReference type="Pfam" id="PF16912"/>
    </source>
</evidence>
<feature type="domain" description="Glucose dehydrogenase C-terminal" evidence="6">
    <location>
        <begin position="117"/>
        <end position="306"/>
    </location>
</feature>
<dbReference type="PANTHER" id="PTHR43401">
    <property type="entry name" value="L-THREONINE 3-DEHYDROGENASE"/>
    <property type="match status" value="1"/>
</dbReference>
<evidence type="ECO:0000259" key="5">
    <source>
        <dbReference type="Pfam" id="PF08240"/>
    </source>
</evidence>
<keyword evidence="4" id="KW-0560">Oxidoreductase</keyword>
<dbReference type="InterPro" id="IPR036291">
    <property type="entry name" value="NAD(P)-bd_dom_sf"/>
</dbReference>
<dbReference type="Pfam" id="PF08240">
    <property type="entry name" value="ADH_N"/>
    <property type="match status" value="1"/>
</dbReference>
<comment type="cofactor">
    <cofactor evidence="1">
        <name>Zn(2+)</name>
        <dbReference type="ChEBI" id="CHEBI:29105"/>
    </cofactor>
</comment>
<evidence type="ECO:0000256" key="1">
    <source>
        <dbReference type="ARBA" id="ARBA00001947"/>
    </source>
</evidence>
<name>A0A381R190_9ZZZZ</name>
<keyword evidence="3" id="KW-0862">Zinc</keyword>
<evidence type="ECO:0000256" key="3">
    <source>
        <dbReference type="ARBA" id="ARBA00022833"/>
    </source>
</evidence>
<sequence length="307" mass="31227">VDGAFRVVEVPEPDGDGVLVEVASAGICGSDLHMAGFGLPGTFGHEVAGRLVDGTSVAVQPTVACGTCDRCSVGAVQQCRSMVLYGIGRDGGMADRLVVEPSCLVALDDRIPVSDACLVEPIAVSIHAVHVGGVEAGNRVLVVGGGTIGLTAVAAARYAGAEVDLSAKHPHQVEAGERLGAGTAATGEYDVVVEAAGTEGALATAIDRARPGGTVAIPGVYWDGVALPNVMSMFLKEVRLQPSSMYGCSGRHGPNVRETDEAAALLAAVPELVSAVVTHRFGLDDAEEAFRVAADRKAGAIKVVLEP</sequence>
<proteinExistence type="predicted"/>
<dbReference type="GO" id="GO:0016491">
    <property type="term" value="F:oxidoreductase activity"/>
    <property type="evidence" value="ECO:0007669"/>
    <property type="project" value="UniProtKB-KW"/>
</dbReference>
<feature type="domain" description="Alcohol dehydrogenase-like N-terminal" evidence="5">
    <location>
        <begin position="16"/>
        <end position="108"/>
    </location>
</feature>
<dbReference type="SUPFAM" id="SSF51735">
    <property type="entry name" value="NAD(P)-binding Rossmann-fold domains"/>
    <property type="match status" value="1"/>
</dbReference>
<accession>A0A381R190</accession>
<dbReference type="Gene3D" id="3.90.180.10">
    <property type="entry name" value="Medium-chain alcohol dehydrogenases, catalytic domain"/>
    <property type="match status" value="1"/>
</dbReference>
<evidence type="ECO:0000256" key="4">
    <source>
        <dbReference type="ARBA" id="ARBA00023002"/>
    </source>
</evidence>
<dbReference type="GO" id="GO:0046872">
    <property type="term" value="F:metal ion binding"/>
    <property type="evidence" value="ECO:0007669"/>
    <property type="project" value="UniProtKB-KW"/>
</dbReference>
<protein>
    <recommendedName>
        <fullName evidence="8">Enoyl reductase (ER) domain-containing protein</fullName>
    </recommendedName>
</protein>
<dbReference type="InterPro" id="IPR031640">
    <property type="entry name" value="Glu_dehyd_C"/>
</dbReference>
<dbReference type="InterPro" id="IPR011032">
    <property type="entry name" value="GroES-like_sf"/>
</dbReference>
<gene>
    <name evidence="7" type="ORF">METZ01_LOCUS37858</name>
</gene>
<dbReference type="AlphaFoldDB" id="A0A381R190"/>
<dbReference type="PANTHER" id="PTHR43401:SF2">
    <property type="entry name" value="L-THREONINE 3-DEHYDROGENASE"/>
    <property type="match status" value="1"/>
</dbReference>
<dbReference type="SUPFAM" id="SSF50129">
    <property type="entry name" value="GroES-like"/>
    <property type="match status" value="1"/>
</dbReference>
<organism evidence="7">
    <name type="scientific">marine metagenome</name>
    <dbReference type="NCBI Taxonomy" id="408172"/>
    <lineage>
        <taxon>unclassified sequences</taxon>
        <taxon>metagenomes</taxon>
        <taxon>ecological metagenomes</taxon>
    </lineage>
</organism>
<dbReference type="InterPro" id="IPR013154">
    <property type="entry name" value="ADH-like_N"/>
</dbReference>
<reference evidence="7" key="1">
    <citation type="submission" date="2018-05" db="EMBL/GenBank/DDBJ databases">
        <authorList>
            <person name="Lanie J.A."/>
            <person name="Ng W.-L."/>
            <person name="Kazmierczak K.M."/>
            <person name="Andrzejewski T.M."/>
            <person name="Davidsen T.M."/>
            <person name="Wayne K.J."/>
            <person name="Tettelin H."/>
            <person name="Glass J.I."/>
            <person name="Rusch D."/>
            <person name="Podicherti R."/>
            <person name="Tsui H.-C.T."/>
            <person name="Winkler M.E."/>
        </authorList>
    </citation>
    <scope>NUCLEOTIDE SEQUENCE</scope>
</reference>
<dbReference type="Gene3D" id="3.40.50.720">
    <property type="entry name" value="NAD(P)-binding Rossmann-like Domain"/>
    <property type="match status" value="1"/>
</dbReference>
<evidence type="ECO:0008006" key="8">
    <source>
        <dbReference type="Google" id="ProtNLM"/>
    </source>
</evidence>
<keyword evidence="2" id="KW-0479">Metal-binding</keyword>
<dbReference type="Pfam" id="PF16912">
    <property type="entry name" value="Glu_dehyd_C"/>
    <property type="match status" value="1"/>
</dbReference>
<feature type="non-terminal residue" evidence="7">
    <location>
        <position position="1"/>
    </location>
</feature>
<evidence type="ECO:0000256" key="2">
    <source>
        <dbReference type="ARBA" id="ARBA00022723"/>
    </source>
</evidence>
<evidence type="ECO:0000313" key="7">
    <source>
        <dbReference type="EMBL" id="SUZ85004.1"/>
    </source>
</evidence>